<evidence type="ECO:0000313" key="3">
    <source>
        <dbReference type="Proteomes" id="UP001216390"/>
    </source>
</evidence>
<accession>A0AAF0BW73</accession>
<feature type="transmembrane region" description="Helical" evidence="1">
    <location>
        <begin position="197"/>
        <end position="219"/>
    </location>
</feature>
<dbReference type="InterPro" id="IPR007404">
    <property type="entry name" value="YdjM-like"/>
</dbReference>
<feature type="transmembrane region" description="Helical" evidence="1">
    <location>
        <begin position="21"/>
        <end position="44"/>
    </location>
</feature>
<dbReference type="AlphaFoldDB" id="A0AAF0BW73"/>
<feature type="transmembrane region" description="Helical" evidence="1">
    <location>
        <begin position="64"/>
        <end position="87"/>
    </location>
</feature>
<keyword evidence="3" id="KW-1185">Reference proteome</keyword>
<evidence type="ECO:0000256" key="1">
    <source>
        <dbReference type="SAM" id="Phobius"/>
    </source>
</evidence>
<keyword evidence="1" id="KW-1133">Transmembrane helix</keyword>
<dbReference type="Proteomes" id="UP001216390">
    <property type="component" value="Chromosome"/>
</dbReference>
<proteinExistence type="predicted"/>
<keyword evidence="1" id="KW-0812">Transmembrane</keyword>
<keyword evidence="2" id="KW-0378">Hydrolase</keyword>
<gene>
    <name evidence="2" type="ORF">PO878_03140</name>
</gene>
<dbReference type="KEGG" id="ima:PO878_03140"/>
<name>A0AAF0BW73_9ACTN</name>
<dbReference type="Pfam" id="PF04307">
    <property type="entry name" value="YdjM"/>
    <property type="match status" value="1"/>
</dbReference>
<keyword evidence="1" id="KW-0472">Membrane</keyword>
<dbReference type="EMBL" id="CP116942">
    <property type="protein sequence ID" value="WCO67718.1"/>
    <property type="molecule type" value="Genomic_DNA"/>
</dbReference>
<reference evidence="2" key="1">
    <citation type="submission" date="2023-01" db="EMBL/GenBank/DDBJ databases">
        <title>The diversity of Class Acidimicrobiia in South China Sea sediment environments and the proposal of Iamia marina sp. nov., a novel species of the genus Iamia.</title>
        <authorList>
            <person name="He Y."/>
            <person name="Tian X."/>
        </authorList>
    </citation>
    <scope>NUCLEOTIDE SEQUENCE</scope>
    <source>
        <strain evidence="2">DSM 19957</strain>
    </source>
</reference>
<feature type="transmembrane region" description="Helical" evidence="1">
    <location>
        <begin position="144"/>
        <end position="165"/>
    </location>
</feature>
<dbReference type="RefSeq" id="WP_272737239.1">
    <property type="nucleotide sequence ID" value="NZ_CP116942.1"/>
</dbReference>
<sequence>MSWAAHELESYVIGDHLKVKISYLAVLIGCLAPDMLTKLPVYGIHLGPLDIDPRSEPWIYHRGWPGVGPTHSFFFGVLVALLVLWVFRNRAWALGLMIGQWAHALTDICDSVGTMLLFPFTTQHYTIGMWAYASQQGKFGDADAYYSSLGGVWDMFWLVLVLFGWKALTRDFFFSRIVADDPAWLWLRRRFRLSNRAMLALYRAYFCYGAARIFAWTTIARLRSGDRAPIDLTWGGPSFVDKAPSSWPGWGTFLLNTVRGVALLVLALWLVWVLVGRRLWERAGEAPRRTAPT</sequence>
<organism evidence="2 3">
    <name type="scientific">Iamia majanohamensis</name>
    <dbReference type="NCBI Taxonomy" id="467976"/>
    <lineage>
        <taxon>Bacteria</taxon>
        <taxon>Bacillati</taxon>
        <taxon>Actinomycetota</taxon>
        <taxon>Acidimicrobiia</taxon>
        <taxon>Acidimicrobiales</taxon>
        <taxon>Iamiaceae</taxon>
        <taxon>Iamia</taxon>
    </lineage>
</organism>
<protein>
    <submittedName>
        <fullName evidence="2">Metal-dependent hydrolase</fullName>
    </submittedName>
</protein>
<dbReference type="GO" id="GO:0016787">
    <property type="term" value="F:hydrolase activity"/>
    <property type="evidence" value="ECO:0007669"/>
    <property type="project" value="UniProtKB-KW"/>
</dbReference>
<feature type="transmembrane region" description="Helical" evidence="1">
    <location>
        <begin position="108"/>
        <end position="132"/>
    </location>
</feature>
<evidence type="ECO:0000313" key="2">
    <source>
        <dbReference type="EMBL" id="WCO67718.1"/>
    </source>
</evidence>
<feature type="transmembrane region" description="Helical" evidence="1">
    <location>
        <begin position="253"/>
        <end position="275"/>
    </location>
</feature>